<dbReference type="EMBL" id="JANPWB010000001">
    <property type="protein sequence ID" value="KAJ1216414.1"/>
    <property type="molecule type" value="Genomic_DNA"/>
</dbReference>
<accession>A0AAV7WWY0</accession>
<evidence type="ECO:0000313" key="3">
    <source>
        <dbReference type="Proteomes" id="UP001066276"/>
    </source>
</evidence>
<feature type="region of interest" description="Disordered" evidence="1">
    <location>
        <begin position="1"/>
        <end position="69"/>
    </location>
</feature>
<proteinExistence type="predicted"/>
<evidence type="ECO:0000313" key="2">
    <source>
        <dbReference type="EMBL" id="KAJ1216414.1"/>
    </source>
</evidence>
<organism evidence="2 3">
    <name type="scientific">Pleurodeles waltl</name>
    <name type="common">Iberian ribbed newt</name>
    <dbReference type="NCBI Taxonomy" id="8319"/>
    <lineage>
        <taxon>Eukaryota</taxon>
        <taxon>Metazoa</taxon>
        <taxon>Chordata</taxon>
        <taxon>Craniata</taxon>
        <taxon>Vertebrata</taxon>
        <taxon>Euteleostomi</taxon>
        <taxon>Amphibia</taxon>
        <taxon>Batrachia</taxon>
        <taxon>Caudata</taxon>
        <taxon>Salamandroidea</taxon>
        <taxon>Salamandridae</taxon>
        <taxon>Pleurodelinae</taxon>
        <taxon>Pleurodeles</taxon>
    </lineage>
</organism>
<reference evidence="2" key="1">
    <citation type="journal article" date="2022" name="bioRxiv">
        <title>Sequencing and chromosome-scale assembly of the giantPleurodeles waltlgenome.</title>
        <authorList>
            <person name="Brown T."/>
            <person name="Elewa A."/>
            <person name="Iarovenko S."/>
            <person name="Subramanian E."/>
            <person name="Araus A.J."/>
            <person name="Petzold A."/>
            <person name="Susuki M."/>
            <person name="Suzuki K.-i.T."/>
            <person name="Hayashi T."/>
            <person name="Toyoda A."/>
            <person name="Oliveira C."/>
            <person name="Osipova E."/>
            <person name="Leigh N.D."/>
            <person name="Simon A."/>
            <person name="Yun M.H."/>
        </authorList>
    </citation>
    <scope>NUCLEOTIDE SEQUENCE</scope>
    <source>
        <strain evidence="2">20211129_DDA</strain>
        <tissue evidence="2">Liver</tissue>
    </source>
</reference>
<sequence length="69" mass="8706">MAETPWALPVPPIPTQNYSSRRRRTLRTRKMRDHLNLKALKQRKMGRHRNRHSERRRSQKRRPRRRRRE</sequence>
<keyword evidence="3" id="KW-1185">Reference proteome</keyword>
<dbReference type="AlphaFoldDB" id="A0AAV7WWY0"/>
<feature type="compositionally biased region" description="Basic residues" evidence="1">
    <location>
        <begin position="40"/>
        <end position="69"/>
    </location>
</feature>
<comment type="caution">
    <text evidence="2">The sequence shown here is derived from an EMBL/GenBank/DDBJ whole genome shotgun (WGS) entry which is preliminary data.</text>
</comment>
<protein>
    <submittedName>
        <fullName evidence="2">Uncharacterized protein</fullName>
    </submittedName>
</protein>
<evidence type="ECO:0000256" key="1">
    <source>
        <dbReference type="SAM" id="MobiDB-lite"/>
    </source>
</evidence>
<feature type="compositionally biased region" description="Basic residues" evidence="1">
    <location>
        <begin position="20"/>
        <end position="32"/>
    </location>
</feature>
<dbReference type="Proteomes" id="UP001066276">
    <property type="component" value="Chromosome 1_1"/>
</dbReference>
<gene>
    <name evidence="2" type="ORF">NDU88_004016</name>
</gene>
<name>A0AAV7WWY0_PLEWA</name>